<dbReference type="InterPro" id="IPR009057">
    <property type="entry name" value="Homeodomain-like_sf"/>
</dbReference>
<organism evidence="5 6">
    <name type="scientific">Corallincola platygyrae</name>
    <dbReference type="NCBI Taxonomy" id="1193278"/>
    <lineage>
        <taxon>Bacteria</taxon>
        <taxon>Pseudomonadati</taxon>
        <taxon>Pseudomonadota</taxon>
        <taxon>Gammaproteobacteria</taxon>
        <taxon>Alteromonadales</taxon>
        <taxon>Psychromonadaceae</taxon>
        <taxon>Corallincola</taxon>
    </lineage>
</organism>
<accession>A0ABW4XN62</accession>
<keyword evidence="3" id="KW-1133">Transmembrane helix</keyword>
<feature type="domain" description="HTH-type transcriptional regulator MT1864/Rv1816-like C-terminal" evidence="4">
    <location>
        <begin position="88"/>
        <end position="189"/>
    </location>
</feature>
<feature type="transmembrane region" description="Helical" evidence="3">
    <location>
        <begin position="40"/>
        <end position="60"/>
    </location>
</feature>
<dbReference type="Pfam" id="PF13305">
    <property type="entry name" value="TetR_C_33"/>
    <property type="match status" value="1"/>
</dbReference>
<evidence type="ECO:0000256" key="1">
    <source>
        <dbReference type="ARBA" id="ARBA00023015"/>
    </source>
</evidence>
<evidence type="ECO:0000256" key="2">
    <source>
        <dbReference type="ARBA" id="ARBA00023163"/>
    </source>
</evidence>
<dbReference type="RefSeq" id="WP_345339032.1">
    <property type="nucleotide sequence ID" value="NZ_BAABLI010000008.1"/>
</dbReference>
<name>A0ABW4XN62_9GAMM</name>
<sequence length="200" mass="22352">MARRNDHRPEELKALTLKLVDEFLQNEPAHQLSLRKAAKLVGYSAGTLINLFGSYSYLLLAVNGETMDRLADKLQQAIEAASSPKQKLVAMAHAYQVFALTHPHHWRLVFEHRLAEGEAIPEWQQQRIDRLLLLVAGCVAPIYPDIDDDTLQLRVRTIWASVHGIVQLTLEDKLFGSPGVDGGKLIDDLLENCLPVGSQT</sequence>
<keyword evidence="6" id="KW-1185">Reference proteome</keyword>
<keyword evidence="3" id="KW-0812">Transmembrane</keyword>
<evidence type="ECO:0000313" key="6">
    <source>
        <dbReference type="Proteomes" id="UP001597380"/>
    </source>
</evidence>
<gene>
    <name evidence="5" type="ORF">ACFSJ3_11345</name>
</gene>
<keyword evidence="1" id="KW-0805">Transcription regulation</keyword>
<dbReference type="Proteomes" id="UP001597380">
    <property type="component" value="Unassembled WGS sequence"/>
</dbReference>
<dbReference type="SUPFAM" id="SSF46689">
    <property type="entry name" value="Homeodomain-like"/>
    <property type="match status" value="1"/>
</dbReference>
<dbReference type="EMBL" id="JBHUHT010000012">
    <property type="protein sequence ID" value="MFD2096579.1"/>
    <property type="molecule type" value="Genomic_DNA"/>
</dbReference>
<dbReference type="InterPro" id="IPR025996">
    <property type="entry name" value="MT1864/Rv1816-like_C"/>
</dbReference>
<comment type="caution">
    <text evidence="5">The sequence shown here is derived from an EMBL/GenBank/DDBJ whole genome shotgun (WGS) entry which is preliminary data.</text>
</comment>
<evidence type="ECO:0000259" key="4">
    <source>
        <dbReference type="Pfam" id="PF13305"/>
    </source>
</evidence>
<evidence type="ECO:0000313" key="5">
    <source>
        <dbReference type="EMBL" id="MFD2096579.1"/>
    </source>
</evidence>
<keyword evidence="3" id="KW-0472">Membrane</keyword>
<dbReference type="Gene3D" id="1.10.357.10">
    <property type="entry name" value="Tetracycline Repressor, domain 2"/>
    <property type="match status" value="1"/>
</dbReference>
<dbReference type="SUPFAM" id="SSF48498">
    <property type="entry name" value="Tetracyclin repressor-like, C-terminal domain"/>
    <property type="match status" value="1"/>
</dbReference>
<evidence type="ECO:0000256" key="3">
    <source>
        <dbReference type="SAM" id="Phobius"/>
    </source>
</evidence>
<reference evidence="6" key="1">
    <citation type="journal article" date="2019" name="Int. J. Syst. Evol. Microbiol.">
        <title>The Global Catalogue of Microorganisms (GCM) 10K type strain sequencing project: providing services to taxonomists for standard genome sequencing and annotation.</title>
        <authorList>
            <consortium name="The Broad Institute Genomics Platform"/>
            <consortium name="The Broad Institute Genome Sequencing Center for Infectious Disease"/>
            <person name="Wu L."/>
            <person name="Ma J."/>
        </authorList>
    </citation>
    <scope>NUCLEOTIDE SEQUENCE [LARGE SCALE GENOMIC DNA]</scope>
    <source>
        <strain evidence="6">CGMCC 1.10992</strain>
    </source>
</reference>
<protein>
    <submittedName>
        <fullName evidence="5">TetR/AcrR family transcriptional regulator</fullName>
    </submittedName>
</protein>
<proteinExistence type="predicted"/>
<keyword evidence="2" id="KW-0804">Transcription</keyword>
<dbReference type="InterPro" id="IPR036271">
    <property type="entry name" value="Tet_transcr_reg_TetR-rel_C_sf"/>
</dbReference>